<feature type="compositionally biased region" description="Low complexity" evidence="1">
    <location>
        <begin position="47"/>
        <end position="56"/>
    </location>
</feature>
<name>A0AAV7R4Z4_PLEWA</name>
<evidence type="ECO:0000256" key="1">
    <source>
        <dbReference type="SAM" id="MobiDB-lite"/>
    </source>
</evidence>
<organism evidence="2 3">
    <name type="scientific">Pleurodeles waltl</name>
    <name type="common">Iberian ribbed newt</name>
    <dbReference type="NCBI Taxonomy" id="8319"/>
    <lineage>
        <taxon>Eukaryota</taxon>
        <taxon>Metazoa</taxon>
        <taxon>Chordata</taxon>
        <taxon>Craniata</taxon>
        <taxon>Vertebrata</taxon>
        <taxon>Euteleostomi</taxon>
        <taxon>Amphibia</taxon>
        <taxon>Batrachia</taxon>
        <taxon>Caudata</taxon>
        <taxon>Salamandroidea</taxon>
        <taxon>Salamandridae</taxon>
        <taxon>Pleurodelinae</taxon>
        <taxon>Pleurodeles</taxon>
    </lineage>
</organism>
<evidence type="ECO:0000313" key="2">
    <source>
        <dbReference type="EMBL" id="KAJ1147869.1"/>
    </source>
</evidence>
<accession>A0AAV7R4Z4</accession>
<reference evidence="2" key="1">
    <citation type="journal article" date="2022" name="bioRxiv">
        <title>Sequencing and chromosome-scale assembly of the giantPleurodeles waltlgenome.</title>
        <authorList>
            <person name="Brown T."/>
            <person name="Elewa A."/>
            <person name="Iarovenko S."/>
            <person name="Subramanian E."/>
            <person name="Araus A.J."/>
            <person name="Petzold A."/>
            <person name="Susuki M."/>
            <person name="Suzuki K.-i.T."/>
            <person name="Hayashi T."/>
            <person name="Toyoda A."/>
            <person name="Oliveira C."/>
            <person name="Osipova E."/>
            <person name="Leigh N.D."/>
            <person name="Simon A."/>
            <person name="Yun M.H."/>
        </authorList>
    </citation>
    <scope>NUCLEOTIDE SEQUENCE</scope>
    <source>
        <strain evidence="2">20211129_DDA</strain>
        <tissue evidence="2">Liver</tissue>
    </source>
</reference>
<sequence length="130" mass="13184">MSGPGPLKKAPKDELPFDPEDGPFDSGVLLSVTSPTRSLASFPSVGPGPSRRGPPSEGEDGAPGEKRGEGLEQERVDSAYGSSSLIDSLLAGCAGDPPGKEEPAPEASPGPAPTQAPWQALAYISEDGDT</sequence>
<feature type="compositionally biased region" description="Basic and acidic residues" evidence="1">
    <location>
        <begin position="63"/>
        <end position="77"/>
    </location>
</feature>
<comment type="caution">
    <text evidence="2">The sequence shown here is derived from an EMBL/GenBank/DDBJ whole genome shotgun (WGS) entry which is preliminary data.</text>
</comment>
<protein>
    <recommendedName>
        <fullName evidence="4">Progesterone receptor</fullName>
    </recommendedName>
</protein>
<keyword evidence="3" id="KW-1185">Reference proteome</keyword>
<dbReference type="EMBL" id="JANPWB010000009">
    <property type="protein sequence ID" value="KAJ1147869.1"/>
    <property type="molecule type" value="Genomic_DNA"/>
</dbReference>
<feature type="compositionally biased region" description="Polar residues" evidence="1">
    <location>
        <begin position="31"/>
        <end position="41"/>
    </location>
</feature>
<evidence type="ECO:0000313" key="3">
    <source>
        <dbReference type="Proteomes" id="UP001066276"/>
    </source>
</evidence>
<evidence type="ECO:0008006" key="4">
    <source>
        <dbReference type="Google" id="ProtNLM"/>
    </source>
</evidence>
<gene>
    <name evidence="2" type="ORF">NDU88_000713</name>
</gene>
<feature type="region of interest" description="Disordered" evidence="1">
    <location>
        <begin position="1"/>
        <end position="130"/>
    </location>
</feature>
<dbReference type="Proteomes" id="UP001066276">
    <property type="component" value="Chromosome 5"/>
</dbReference>
<dbReference type="AlphaFoldDB" id="A0AAV7R4Z4"/>
<proteinExistence type="predicted"/>